<sequence>MADLTQSSATTATTAPAYYTDYLSNLASKGTAAGAAVNPAAWDATPLQNQAFTGVAQNVGNYQPGLATAGQTLGTAAGTDVTGAANPYLTAGTTTSGLSAAQPNLTSGSSSSADLVGDYMNPYTKSVVDQIRVANQQNIAQNLSPAITSGAVGAGQFGSQRGANALAMGISNADIGALTAQTGALQSGYAQALQAAQAQRAAQLTAGTTAGQLQNQANANQVTAGQVAGNAASQQGQLQSTVGGQQASLANQTQTQGLADVNALATLGGQQQTIQQNKQLMPLDVLGKQAAVMSGAQLPMTTTSTMNASPLSAIAGLGTLGVGMLTKNASGTTPWDNLKTALGGVLGSSVVANSNSPTGYMNNAGQPVNQDGSASSAVNTGTSSDYTGGLPDYAPTDAIDYGMLGGDPNYNPDYIP</sequence>
<protein>
    <submittedName>
        <fullName evidence="2">Uncharacterized protein</fullName>
    </submittedName>
</protein>
<organism evidence="2">
    <name type="scientific">uncultured Caudovirales phage</name>
    <dbReference type="NCBI Taxonomy" id="2100421"/>
    <lineage>
        <taxon>Viruses</taxon>
        <taxon>Duplodnaviria</taxon>
        <taxon>Heunggongvirae</taxon>
        <taxon>Uroviricota</taxon>
        <taxon>Caudoviricetes</taxon>
        <taxon>Peduoviridae</taxon>
        <taxon>Maltschvirus</taxon>
        <taxon>Maltschvirus maltsch</taxon>
    </lineage>
</organism>
<accession>A0A6J5TBB8</accession>
<evidence type="ECO:0000313" key="2">
    <source>
        <dbReference type="EMBL" id="CAB4241137.1"/>
    </source>
</evidence>
<reference evidence="2" key="1">
    <citation type="submission" date="2020-05" db="EMBL/GenBank/DDBJ databases">
        <authorList>
            <person name="Chiriac C."/>
            <person name="Salcher M."/>
            <person name="Ghai R."/>
            <person name="Kavagutti S V."/>
        </authorList>
    </citation>
    <scope>NUCLEOTIDE SEQUENCE</scope>
</reference>
<evidence type="ECO:0000256" key="1">
    <source>
        <dbReference type="SAM" id="MobiDB-lite"/>
    </source>
</evidence>
<name>A0A6J5TBB8_9CAUD</name>
<gene>
    <name evidence="2" type="ORF">UFOVP56_80</name>
</gene>
<dbReference type="EMBL" id="LR797819">
    <property type="protein sequence ID" value="CAB4241137.1"/>
    <property type="molecule type" value="Genomic_DNA"/>
</dbReference>
<feature type="region of interest" description="Disordered" evidence="1">
    <location>
        <begin position="362"/>
        <end position="390"/>
    </location>
</feature>
<feature type="compositionally biased region" description="Polar residues" evidence="1">
    <location>
        <begin position="362"/>
        <end position="386"/>
    </location>
</feature>
<proteinExistence type="predicted"/>